<feature type="region of interest" description="Disordered" evidence="2">
    <location>
        <begin position="416"/>
        <end position="458"/>
    </location>
</feature>
<dbReference type="VEuPathDB" id="VectorBase:RPRC007065"/>
<proteinExistence type="predicted"/>
<dbReference type="AlphaFoldDB" id="A0A4P6D8H7"/>
<evidence type="ECO:0000256" key="2">
    <source>
        <dbReference type="SAM" id="MobiDB-lite"/>
    </source>
</evidence>
<keyword evidence="3" id="KW-0472">Membrane</keyword>
<feature type="region of interest" description="Disordered" evidence="2">
    <location>
        <begin position="503"/>
        <end position="530"/>
    </location>
</feature>
<sequence>MITLIKLLVLLFLSILGYDTINLFLLKTFTNEARELATVIQNEEPLTSYPPAFVFYSIGNKILIIFLTSIAAAVVLILLFKKRHRYEGTRIEQIVSQLKNLNESTKNVDLSINCDNEEIIEEEANYESDNDNNLIDETQSAPSSRNSQDDSKSSEESESDQSQQRNKFLVTKPISTTPVFAMPYTDTVNLFENGTPIEEQKSELSNETQRNYYFSYRLNEPRQLFFKDSLQMKNLFPEADNGILRNCECNIDKFQERLEEVECNLRTTKEVTILWRNRIEQTEEELLELQQQIHAIVLEKTFSKLSYLEENKRNKKELEDYPFIFPNLGSFKSLQSISDIIEETKKQVEEEEEQEGEKPFTRIEASVDETPVNSQDVSYCSTISSEADLRIKEQISDSCNQNNITPVEVTELSKNQEELNNNEQKNEEEEQLENEKTEEPRYTTPPETASEINNNKENDNLSLQEEQIETSPIVMETIFEYNLNTQTKKKLNTITPKVPSHIIDRRPIPTKRPKRPQPRCAYSVLTEPSR</sequence>
<keyword evidence="1" id="KW-0175">Coiled coil</keyword>
<feature type="coiled-coil region" evidence="1">
    <location>
        <begin position="244"/>
        <end position="299"/>
    </location>
</feature>
<evidence type="ECO:0000256" key="1">
    <source>
        <dbReference type="SAM" id="Coils"/>
    </source>
</evidence>
<evidence type="ECO:0000313" key="4">
    <source>
        <dbReference type="EMBL" id="MOY45206.1"/>
    </source>
</evidence>
<dbReference type="RefSeq" id="XP_073974589.1">
    <property type="nucleotide sequence ID" value="XM_074118488.1"/>
</dbReference>
<evidence type="ECO:0000256" key="3">
    <source>
        <dbReference type="SAM" id="Phobius"/>
    </source>
</evidence>
<keyword evidence="3" id="KW-1133">Transmembrane helix</keyword>
<name>A0A4P6D8H7_RHOPR</name>
<protein>
    <submittedName>
        <fullName evidence="4">Protein panstrongylus lignarius</fullName>
    </submittedName>
</protein>
<accession>A0A4P6D8H7</accession>
<feature type="region of interest" description="Disordered" evidence="2">
    <location>
        <begin position="123"/>
        <end position="168"/>
    </location>
</feature>
<reference evidence="4" key="1">
    <citation type="submission" date="2019-04" db="EMBL/GenBank/DDBJ databases">
        <title>Analysis of the testis transcriptome of the Chagas disease vector Rhodnius prolixus.</title>
        <authorList>
            <person name="Cesar J."/>
            <person name="Ribeiro J.M."/>
            <person name="Pereira M.H."/>
            <person name="Araujo R.N."/>
            <person name="Gontijo N.F."/>
            <person name="Pessoa G."/>
            <person name="Sant'Anna M.V."/>
            <person name="Sorgine M.H."/>
            <person name="Majerowicz D."/>
            <person name="Carvalho A.B."/>
            <person name="Braz G."/>
            <person name="Mesquita R."/>
            <person name="Lagerblad P.O."/>
            <person name="Koerich L.B."/>
        </authorList>
    </citation>
    <scope>NUCLEOTIDE SEQUENCE</scope>
</reference>
<feature type="compositionally biased region" description="Polar residues" evidence="2">
    <location>
        <begin position="131"/>
        <end position="142"/>
    </location>
</feature>
<feature type="compositionally biased region" description="Basic residues" evidence="2">
    <location>
        <begin position="508"/>
        <end position="517"/>
    </location>
</feature>
<feature type="transmembrane region" description="Helical" evidence="3">
    <location>
        <begin position="53"/>
        <end position="80"/>
    </location>
</feature>
<dbReference type="EMBL" id="GHKJ01000176">
    <property type="protein sequence ID" value="MOY45206.1"/>
    <property type="molecule type" value="Transcribed_RNA"/>
</dbReference>
<organism evidence="4">
    <name type="scientific">Rhodnius prolixus</name>
    <name type="common">Triatomid bug</name>
    <dbReference type="NCBI Taxonomy" id="13249"/>
    <lineage>
        <taxon>Eukaryota</taxon>
        <taxon>Metazoa</taxon>
        <taxon>Ecdysozoa</taxon>
        <taxon>Arthropoda</taxon>
        <taxon>Hexapoda</taxon>
        <taxon>Insecta</taxon>
        <taxon>Pterygota</taxon>
        <taxon>Neoptera</taxon>
        <taxon>Paraneoptera</taxon>
        <taxon>Hemiptera</taxon>
        <taxon>Heteroptera</taxon>
        <taxon>Panheteroptera</taxon>
        <taxon>Cimicomorpha</taxon>
        <taxon>Reduviidae</taxon>
        <taxon>Triatominae</taxon>
        <taxon>Rhodnius</taxon>
    </lineage>
</organism>
<keyword evidence="3" id="KW-0812">Transmembrane</keyword>
<dbReference type="GeneID" id="141449256"/>
<feature type="region of interest" description="Disordered" evidence="2">
    <location>
        <begin position="345"/>
        <end position="370"/>
    </location>
</feature>